<evidence type="ECO:0000259" key="12">
    <source>
        <dbReference type="PROSITE" id="PS51669"/>
    </source>
</evidence>
<dbReference type="InterPro" id="IPR010228">
    <property type="entry name" value="NADH_UbQ_OxRdtase_Gsu"/>
</dbReference>
<evidence type="ECO:0000256" key="8">
    <source>
        <dbReference type="ARBA" id="ARBA00023027"/>
    </source>
</evidence>
<accession>A0ABZ2D0X0</accession>
<comment type="similarity">
    <text evidence="2 10">Belongs to the complex I 75 kDa subunit family.</text>
</comment>
<keyword evidence="8 10" id="KW-0520">NAD</keyword>
<keyword evidence="4 10" id="KW-0479">Metal-binding</keyword>
<dbReference type="InterPro" id="IPR054351">
    <property type="entry name" value="NADH_UbQ_OxRdtase_ferredoxin"/>
</dbReference>
<sequence length="665" mass="71686">MPKVTVDGQEIEVPDGATVLQACELAGKEIPRFCYHERLSIAGNCRMCLVEVKPGPPKPQASCALPATDGQEIRTDSQMVKTAREGVMEFLLINHPLDCPICDQGGECDLQDQAVAYGRGGSRYHENKRAVTEKYMGPLIKTIMTRCIHCTRCVRFSEEIAGVDEIGAVGRGEDMQITTYLEQAVQHELSANVIDLCPVGALTSRPYAFEARPWELKKTLSIDVSDAVGANIRLDSRGREVMRALPRNNDDVNEEWLSDKGRYMVDGLTRRRLDKVWIRKRGKLQQASWEEAFKKIASVKPGSSVAAIAGDLVDCETMFAAKKLLGAMGSTLLEGRQTGMDYPADNLAAVAFNSTFAGIETADAILIVGSHVRWEAALVNVRLRKAAQRGARVFVVGPQWETTYPAEFLGDDAGVLHDLPAHVAEAFDKAERPAVIVGAGGLAAGAFHAALGLAQGWQREGWNGFNVLHTAAARMGGLMLGYAQKGGIADIAKAQPKVVLALGADEVDWSAFDQSLKVYIGHHGDKGAHAADIVLPAASYAEKDGTYVNTEGRVQFAEKAVFAPGDAREDWTILRALADSVGVEVGFDSFAELQAAMIAEVPALGEEGLADLGALPKAKAVKAKGRISYPVKDFYLTNPIARASAVMQECSAELLHGEEILEAAE</sequence>
<evidence type="ECO:0000256" key="3">
    <source>
        <dbReference type="ARBA" id="ARBA00022485"/>
    </source>
</evidence>
<dbReference type="InterPro" id="IPR036010">
    <property type="entry name" value="2Fe-2S_ferredoxin-like_sf"/>
</dbReference>
<evidence type="ECO:0000259" key="11">
    <source>
        <dbReference type="PROSITE" id="PS51085"/>
    </source>
</evidence>
<evidence type="ECO:0000256" key="6">
    <source>
        <dbReference type="ARBA" id="ARBA00023004"/>
    </source>
</evidence>
<evidence type="ECO:0000313" key="15">
    <source>
        <dbReference type="Proteomes" id="UP001335183"/>
    </source>
</evidence>
<dbReference type="PROSITE" id="PS00641">
    <property type="entry name" value="COMPLEX1_75K_1"/>
    <property type="match status" value="1"/>
</dbReference>
<dbReference type="SUPFAM" id="SSF54292">
    <property type="entry name" value="2Fe-2S ferredoxin-like"/>
    <property type="match status" value="1"/>
</dbReference>
<name>A0ABZ2D0X0_9SPHN</name>
<dbReference type="PANTHER" id="PTHR43105">
    <property type="entry name" value="RESPIRATORY NITRATE REDUCTASE"/>
    <property type="match status" value="1"/>
</dbReference>
<comment type="cofactor">
    <cofactor evidence="1 10">
        <name>[4Fe-4S] cluster</name>
        <dbReference type="ChEBI" id="CHEBI:49883"/>
    </cofactor>
</comment>
<feature type="domain" description="4Fe-4S Mo/W bis-MGD-type" evidence="12">
    <location>
        <begin position="216"/>
        <end position="272"/>
    </location>
</feature>
<keyword evidence="3 10" id="KW-0004">4Fe-4S</keyword>
<dbReference type="Pfam" id="PF22117">
    <property type="entry name" value="Fer4_Nqo3"/>
    <property type="match status" value="1"/>
</dbReference>
<dbReference type="Gene3D" id="3.30.200.210">
    <property type="match status" value="1"/>
</dbReference>
<dbReference type="PROSITE" id="PS00643">
    <property type="entry name" value="COMPLEX1_75K_3"/>
    <property type="match status" value="1"/>
</dbReference>
<proteinExistence type="inferred from homology"/>
<keyword evidence="6 10" id="KW-0408">Iron</keyword>
<dbReference type="EMBL" id="CP144918">
    <property type="protein sequence ID" value="WWA46373.1"/>
    <property type="molecule type" value="Genomic_DNA"/>
</dbReference>
<keyword evidence="10" id="KW-0874">Quinone</keyword>
<evidence type="ECO:0000256" key="2">
    <source>
        <dbReference type="ARBA" id="ARBA00005404"/>
    </source>
</evidence>
<organism evidence="14 15">
    <name type="scientific">Pelagerythrobacter marensis</name>
    <dbReference type="NCBI Taxonomy" id="543877"/>
    <lineage>
        <taxon>Bacteria</taxon>
        <taxon>Pseudomonadati</taxon>
        <taxon>Pseudomonadota</taxon>
        <taxon>Alphaproteobacteria</taxon>
        <taxon>Sphingomonadales</taxon>
        <taxon>Erythrobacteraceae</taxon>
        <taxon>Pelagerythrobacter</taxon>
    </lineage>
</organism>
<dbReference type="PROSITE" id="PS51669">
    <property type="entry name" value="4FE4S_MOW_BIS_MGD"/>
    <property type="match status" value="1"/>
</dbReference>
<protein>
    <recommendedName>
        <fullName evidence="10">NADH-quinone oxidoreductase</fullName>
        <ecNumber evidence="10">7.1.1.-</ecNumber>
    </recommendedName>
</protein>
<gene>
    <name evidence="14" type="primary">nuoG</name>
    <name evidence="14" type="ORF">V5F89_08740</name>
</gene>
<comment type="catalytic activity">
    <reaction evidence="9 10">
        <text>a quinone + NADH + 5 H(+)(in) = a quinol + NAD(+) + 4 H(+)(out)</text>
        <dbReference type="Rhea" id="RHEA:57888"/>
        <dbReference type="ChEBI" id="CHEBI:15378"/>
        <dbReference type="ChEBI" id="CHEBI:24646"/>
        <dbReference type="ChEBI" id="CHEBI:57540"/>
        <dbReference type="ChEBI" id="CHEBI:57945"/>
        <dbReference type="ChEBI" id="CHEBI:132124"/>
    </reaction>
</comment>
<keyword evidence="10" id="KW-0001">2Fe-2S</keyword>
<dbReference type="SUPFAM" id="SSF54862">
    <property type="entry name" value="4Fe-4S ferredoxins"/>
    <property type="match status" value="1"/>
</dbReference>
<dbReference type="PROSITE" id="PS00642">
    <property type="entry name" value="COMPLEX1_75K_2"/>
    <property type="match status" value="1"/>
</dbReference>
<dbReference type="InterPro" id="IPR015405">
    <property type="entry name" value="NDUFS1-like_C"/>
</dbReference>
<dbReference type="PROSITE" id="PS51839">
    <property type="entry name" value="4FE4S_HC3"/>
    <property type="match status" value="1"/>
</dbReference>
<dbReference type="Pfam" id="PF13510">
    <property type="entry name" value="Fer2_4"/>
    <property type="match status" value="1"/>
</dbReference>
<evidence type="ECO:0000256" key="5">
    <source>
        <dbReference type="ARBA" id="ARBA00022967"/>
    </source>
</evidence>
<dbReference type="InterPro" id="IPR000283">
    <property type="entry name" value="NADH_UbQ_OxRdtase_75kDa_su_CS"/>
</dbReference>
<dbReference type="PROSITE" id="PS51085">
    <property type="entry name" value="2FE2S_FER_2"/>
    <property type="match status" value="1"/>
</dbReference>
<evidence type="ECO:0000256" key="9">
    <source>
        <dbReference type="ARBA" id="ARBA00047712"/>
    </source>
</evidence>
<dbReference type="SMART" id="SM00929">
    <property type="entry name" value="NADH-G_4Fe-4S_3"/>
    <property type="match status" value="1"/>
</dbReference>
<dbReference type="EC" id="7.1.1.-" evidence="10"/>
<dbReference type="CDD" id="cd00207">
    <property type="entry name" value="fer2"/>
    <property type="match status" value="1"/>
</dbReference>
<dbReference type="InterPro" id="IPR006656">
    <property type="entry name" value="Mopterin_OxRdtase"/>
</dbReference>
<evidence type="ECO:0000313" key="14">
    <source>
        <dbReference type="EMBL" id="WWA46373.1"/>
    </source>
</evidence>
<dbReference type="RefSeq" id="WP_338445273.1">
    <property type="nucleotide sequence ID" value="NZ_CP144918.1"/>
</dbReference>
<dbReference type="InterPro" id="IPR019574">
    <property type="entry name" value="NADH_UbQ_OxRdtase_Gsu_4Fe4S-bd"/>
</dbReference>
<evidence type="ECO:0000259" key="13">
    <source>
        <dbReference type="PROSITE" id="PS51839"/>
    </source>
</evidence>
<dbReference type="InterPro" id="IPR006963">
    <property type="entry name" value="Mopterin_OxRdtase_4Fe-4S_dom"/>
</dbReference>
<keyword evidence="15" id="KW-1185">Reference proteome</keyword>
<keyword evidence="7 10" id="KW-0411">Iron-sulfur</keyword>
<dbReference type="InterPro" id="IPR001041">
    <property type="entry name" value="2Fe-2S_ferredoxin-type"/>
</dbReference>
<evidence type="ECO:0000256" key="7">
    <source>
        <dbReference type="ARBA" id="ARBA00023014"/>
    </source>
</evidence>
<evidence type="ECO:0000256" key="10">
    <source>
        <dbReference type="RuleBase" id="RU003525"/>
    </source>
</evidence>
<comment type="cofactor">
    <cofactor evidence="10">
        <name>[2Fe-2S] cluster</name>
        <dbReference type="ChEBI" id="CHEBI:190135"/>
    </cofactor>
    <text evidence="10">Binds 1 [2Fe-2S] cluster per subunit.</text>
</comment>
<dbReference type="PANTHER" id="PTHR43105:SF13">
    <property type="entry name" value="NADH-UBIQUINONE OXIDOREDUCTASE 75 KDA SUBUNIT, MITOCHONDRIAL"/>
    <property type="match status" value="1"/>
</dbReference>
<reference evidence="14 15" key="1">
    <citation type="submission" date="2024-02" db="EMBL/GenBank/DDBJ databases">
        <title>The whole genome sequence of five bacterial samples isolated from Abu Dhabi Sabkha-shore region.</title>
        <authorList>
            <person name="Sudalaimuthuasari N."/>
            <person name="Sarfraz B."/>
            <person name="Tuyisabe J.D."/>
            <person name="Mugisha Ntwali L.D.M."/>
            <person name="Ali A.I.A.A."/>
            <person name="Almansoori S.Z.A."/>
            <person name="Alajami H.S.A."/>
            <person name="Almeqbaali A.A.S."/>
            <person name="Kundu B."/>
            <person name="Saeed E.E."/>
            <person name="Sukumarinath V."/>
            <person name="Mishra A.K."/>
            <person name="Hazzouri K.M."/>
            <person name="Almaskari R."/>
            <person name="Sharma A.K."/>
            <person name="Amiri K.M.A."/>
        </authorList>
    </citation>
    <scope>NUCLEOTIDE SEQUENCE [LARGE SCALE GENOMIC DNA]</scope>
    <source>
        <strain evidence="15">kcgeb_sd</strain>
    </source>
</reference>
<feature type="domain" description="4Fe-4S His(Cys)3-ligated-type" evidence="13">
    <location>
        <begin position="79"/>
        <end position="118"/>
    </location>
</feature>
<comment type="function">
    <text evidence="10">NDH-1 shuttles electrons from NADH, via FMN and iron-sulfur (Fe-S) centers, to quinones in the respiratory chain. Couples the redox reaction to proton translocation (for every two electrons transferred, four hydrogen ions are translocated across the cytoplasmic membrane), and thus conserves the redox energy in a proton gradient.</text>
</comment>
<dbReference type="NCBIfam" id="TIGR01973">
    <property type="entry name" value="NuoG"/>
    <property type="match status" value="1"/>
</dbReference>
<dbReference type="Pfam" id="PF10588">
    <property type="entry name" value="NADH-G_4Fe-4S_3"/>
    <property type="match status" value="1"/>
</dbReference>
<dbReference type="Pfam" id="PF09326">
    <property type="entry name" value="NADH_dhqG_C"/>
    <property type="match status" value="1"/>
</dbReference>
<dbReference type="Pfam" id="PF00384">
    <property type="entry name" value="Molybdopterin"/>
    <property type="match status" value="1"/>
</dbReference>
<keyword evidence="5 10" id="KW-1278">Translocase</keyword>
<dbReference type="InterPro" id="IPR050123">
    <property type="entry name" value="Prok_molybdopt-oxidoreductase"/>
</dbReference>
<dbReference type="Pfam" id="PF22151">
    <property type="entry name" value="Fer4_NDSU1"/>
    <property type="match status" value="1"/>
</dbReference>
<dbReference type="Gene3D" id="3.30.70.20">
    <property type="match status" value="1"/>
</dbReference>
<dbReference type="Proteomes" id="UP001335183">
    <property type="component" value="Chromosome"/>
</dbReference>
<dbReference type="Gene3D" id="3.40.50.740">
    <property type="match status" value="1"/>
</dbReference>
<dbReference type="SUPFAM" id="SSF53706">
    <property type="entry name" value="Formate dehydrogenase/DMSO reductase, domains 1-3"/>
    <property type="match status" value="1"/>
</dbReference>
<feature type="domain" description="2Fe-2S ferredoxin-type" evidence="11">
    <location>
        <begin position="2"/>
        <end position="79"/>
    </location>
</feature>
<evidence type="ECO:0000256" key="4">
    <source>
        <dbReference type="ARBA" id="ARBA00022723"/>
    </source>
</evidence>
<evidence type="ECO:0000256" key="1">
    <source>
        <dbReference type="ARBA" id="ARBA00001966"/>
    </source>
</evidence>
<dbReference type="Gene3D" id="3.10.20.740">
    <property type="match status" value="1"/>
</dbReference>